<dbReference type="InterPro" id="IPR021858">
    <property type="entry name" value="Fun_TF"/>
</dbReference>
<dbReference type="SMART" id="SM00066">
    <property type="entry name" value="GAL4"/>
    <property type="match status" value="1"/>
</dbReference>
<gene>
    <name evidence="4" type="ORF">S40285_00118</name>
</gene>
<dbReference type="PROSITE" id="PS00463">
    <property type="entry name" value="ZN2_CY6_FUNGAL_1"/>
    <property type="match status" value="1"/>
</dbReference>
<evidence type="ECO:0000256" key="2">
    <source>
        <dbReference type="ARBA" id="ARBA00023242"/>
    </source>
</evidence>
<name>A0A084QZ05_STAC4</name>
<reference evidence="4 5" key="1">
    <citation type="journal article" date="2014" name="BMC Genomics">
        <title>Comparative genome sequencing reveals chemotype-specific gene clusters in the toxigenic black mold Stachybotrys.</title>
        <authorList>
            <person name="Semeiks J."/>
            <person name="Borek D."/>
            <person name="Otwinowski Z."/>
            <person name="Grishin N.V."/>
        </authorList>
    </citation>
    <scope>NUCLEOTIDE SEQUENCE [LARGE SCALE GENOMIC DNA]</scope>
    <source>
        <strain evidence="4 5">IBT 40285</strain>
    </source>
</reference>
<dbReference type="InterPro" id="IPR036864">
    <property type="entry name" value="Zn2-C6_fun-type_DNA-bd_sf"/>
</dbReference>
<evidence type="ECO:0000256" key="1">
    <source>
        <dbReference type="ARBA" id="ARBA00004123"/>
    </source>
</evidence>
<sequence>MKPSSGCNTCKARKVRCDGIQPSCQRCTKSGRVCAGYSTQLFWPRKNDTRRAIVAASPKHFLQVARRRSVGFISTTSWDVMVHRHLMSDDWMSLEFEMSTPLLRGSMGDDSYALAPKLSPVLAWVPHHLDSSSRDLTEYFDLVVVRALRIIGQSATTLRSALIRMAFSDSTPSAKAVLRALLALSSLHRHGSQKQAESYKYAALGAMREAARVQLQGKALLQHVAASMLLCTFESETVRGESHQWVWYLGGACSLARMSAQDSTAREDDDYTVLMGWVHYYDVVSRFSLYHWKPDTPAAASLIQDKRIMCMLKNLCDLHQSPYPRVESHQILHLLGSSIRYICMSREPVLVPNLQVHLQKVAQELISADFRSPLSGNNYDQRIPELYQIAALVYLAHAAPDVSPRGIELHALTERAFTLLGELDSCPWLMLLVLFACEARSDERRAVILRLVGEAEKDGGRFEGLRYAREMMRFRWVQDDLGGGDASYVKRMDVLMSTSGVLPILL</sequence>
<comment type="subcellular location">
    <subcellularLocation>
        <location evidence="1">Nucleus</location>
    </subcellularLocation>
</comment>
<dbReference type="GO" id="GO:0008270">
    <property type="term" value="F:zinc ion binding"/>
    <property type="evidence" value="ECO:0007669"/>
    <property type="project" value="InterPro"/>
</dbReference>
<dbReference type="Pfam" id="PF00172">
    <property type="entry name" value="Zn_clus"/>
    <property type="match status" value="1"/>
</dbReference>
<dbReference type="PANTHER" id="PTHR37534">
    <property type="entry name" value="TRANSCRIPTIONAL ACTIVATOR PROTEIN UGA3"/>
    <property type="match status" value="1"/>
</dbReference>
<dbReference type="Gene3D" id="4.10.240.10">
    <property type="entry name" value="Zn(2)-C6 fungal-type DNA-binding domain"/>
    <property type="match status" value="1"/>
</dbReference>
<dbReference type="HOGENOM" id="CLU_015493_0_2_1"/>
<dbReference type="SUPFAM" id="SSF57701">
    <property type="entry name" value="Zn2/Cys6 DNA-binding domain"/>
    <property type="match status" value="1"/>
</dbReference>
<proteinExistence type="predicted"/>
<dbReference type="STRING" id="1283841.A0A084QZ05"/>
<keyword evidence="2" id="KW-0539">Nucleus</keyword>
<organism evidence="4 5">
    <name type="scientific">Stachybotrys chlorohalonatus (strain IBT 40285)</name>
    <dbReference type="NCBI Taxonomy" id="1283841"/>
    <lineage>
        <taxon>Eukaryota</taxon>
        <taxon>Fungi</taxon>
        <taxon>Dikarya</taxon>
        <taxon>Ascomycota</taxon>
        <taxon>Pezizomycotina</taxon>
        <taxon>Sordariomycetes</taxon>
        <taxon>Hypocreomycetidae</taxon>
        <taxon>Hypocreales</taxon>
        <taxon>Stachybotryaceae</taxon>
        <taxon>Stachybotrys</taxon>
    </lineage>
</organism>
<feature type="domain" description="Zn(2)-C6 fungal-type" evidence="3">
    <location>
        <begin position="6"/>
        <end position="34"/>
    </location>
</feature>
<accession>A0A084QZ05</accession>
<dbReference type="OrthoDB" id="5130013at2759"/>
<dbReference type="InterPro" id="IPR001138">
    <property type="entry name" value="Zn2Cys6_DnaBD"/>
</dbReference>
<keyword evidence="5" id="KW-1185">Reference proteome</keyword>
<dbReference type="AlphaFoldDB" id="A0A084QZ05"/>
<evidence type="ECO:0000313" key="5">
    <source>
        <dbReference type="Proteomes" id="UP000028524"/>
    </source>
</evidence>
<dbReference type="Pfam" id="PF11951">
    <property type="entry name" value="Fungal_trans_2"/>
    <property type="match status" value="1"/>
</dbReference>
<dbReference type="GO" id="GO:0000981">
    <property type="term" value="F:DNA-binding transcription factor activity, RNA polymerase II-specific"/>
    <property type="evidence" value="ECO:0007669"/>
    <property type="project" value="InterPro"/>
</dbReference>
<evidence type="ECO:0000259" key="3">
    <source>
        <dbReference type="PROSITE" id="PS50048"/>
    </source>
</evidence>
<dbReference type="GO" id="GO:0005634">
    <property type="term" value="C:nucleus"/>
    <property type="evidence" value="ECO:0007669"/>
    <property type="project" value="UniProtKB-SubCell"/>
</dbReference>
<dbReference type="EMBL" id="KL659601">
    <property type="protein sequence ID" value="KFA69190.1"/>
    <property type="molecule type" value="Genomic_DNA"/>
</dbReference>
<dbReference type="PANTHER" id="PTHR37534:SF39">
    <property type="entry name" value="TRANSCRIPTION FACTOR DOMAIN-CONTAINING PROTEIN"/>
    <property type="match status" value="1"/>
</dbReference>
<dbReference type="OMA" id="VEACWNQ"/>
<protein>
    <recommendedName>
        <fullName evidence="3">Zn(2)-C6 fungal-type domain-containing protein</fullName>
    </recommendedName>
</protein>
<dbReference type="InParanoid" id="A0A084QZ05"/>
<evidence type="ECO:0000313" key="4">
    <source>
        <dbReference type="EMBL" id="KFA69190.1"/>
    </source>
</evidence>
<dbReference type="GO" id="GO:0000976">
    <property type="term" value="F:transcription cis-regulatory region binding"/>
    <property type="evidence" value="ECO:0007669"/>
    <property type="project" value="TreeGrafter"/>
</dbReference>
<dbReference type="PROSITE" id="PS50048">
    <property type="entry name" value="ZN2_CY6_FUNGAL_2"/>
    <property type="match status" value="1"/>
</dbReference>
<dbReference type="Proteomes" id="UP000028524">
    <property type="component" value="Unassembled WGS sequence"/>
</dbReference>
<dbReference type="CDD" id="cd00067">
    <property type="entry name" value="GAL4"/>
    <property type="match status" value="1"/>
</dbReference>
<dbReference type="GO" id="GO:0045944">
    <property type="term" value="P:positive regulation of transcription by RNA polymerase II"/>
    <property type="evidence" value="ECO:0007669"/>
    <property type="project" value="TreeGrafter"/>
</dbReference>